<dbReference type="Proteomes" id="UP000245838">
    <property type="component" value="Chromosome sggmmb4_Chromosome"/>
</dbReference>
<gene>
    <name evidence="1" type="ORF">SGGMMB4_04119</name>
</gene>
<dbReference type="EMBL" id="LN854557">
    <property type="protein sequence ID" value="CRL45937.1"/>
    <property type="molecule type" value="Genomic_DNA"/>
</dbReference>
<sequence>MSLRPREDSMGRSPVLNNHTVIALSREGGFAFIPALADQQRFVLGDLPAPKRERLCALINRAPTELQALWRHGQLEDEPPAPHYPS</sequence>
<evidence type="ECO:0000313" key="2">
    <source>
        <dbReference type="Proteomes" id="UP000245838"/>
    </source>
</evidence>
<evidence type="ECO:0000313" key="1">
    <source>
        <dbReference type="EMBL" id="CRL45937.1"/>
    </source>
</evidence>
<proteinExistence type="predicted"/>
<dbReference type="Pfam" id="PF20242">
    <property type="entry name" value="Emfourin"/>
    <property type="match status" value="1"/>
</dbReference>
<organism evidence="1 2">
    <name type="scientific">Sodalis glossinidius (strain morsitans)</name>
    <dbReference type="NCBI Taxonomy" id="343509"/>
    <lineage>
        <taxon>Bacteria</taxon>
        <taxon>Pseudomonadati</taxon>
        <taxon>Pseudomonadota</taxon>
        <taxon>Gammaproteobacteria</taxon>
        <taxon>Enterobacterales</taxon>
        <taxon>Bruguierivoracaceae</taxon>
        <taxon>Sodalis</taxon>
    </lineage>
</organism>
<accession>A0A193QL94</accession>
<dbReference type="AlphaFoldDB" id="A0A193QL94"/>
<dbReference type="InterPro" id="IPR049457">
    <property type="entry name" value="Emfourin"/>
</dbReference>
<protein>
    <submittedName>
        <fullName evidence="1">Uncharacterized protein</fullName>
    </submittedName>
</protein>
<reference evidence="1 2" key="1">
    <citation type="submission" date="2015-05" db="EMBL/GenBank/DDBJ databases">
        <authorList>
            <person name="Goodhead I."/>
        </authorList>
    </citation>
    <scope>NUCLEOTIDE SEQUENCE [LARGE SCALE GENOMIC DNA]</scope>
    <source>
        <strain evidence="2">morsitans</strain>
    </source>
</reference>
<name>A0A193QL94_SODGM</name>